<evidence type="ECO:0000259" key="1">
    <source>
        <dbReference type="Pfam" id="PF10551"/>
    </source>
</evidence>
<dbReference type="Proteomes" id="UP000479190">
    <property type="component" value="Unassembled WGS sequence"/>
</dbReference>
<organism evidence="2 3">
    <name type="scientific">Trichogramma brassicae</name>
    <dbReference type="NCBI Taxonomy" id="86971"/>
    <lineage>
        <taxon>Eukaryota</taxon>
        <taxon>Metazoa</taxon>
        <taxon>Ecdysozoa</taxon>
        <taxon>Arthropoda</taxon>
        <taxon>Hexapoda</taxon>
        <taxon>Insecta</taxon>
        <taxon>Pterygota</taxon>
        <taxon>Neoptera</taxon>
        <taxon>Endopterygota</taxon>
        <taxon>Hymenoptera</taxon>
        <taxon>Apocrita</taxon>
        <taxon>Proctotrupomorpha</taxon>
        <taxon>Chalcidoidea</taxon>
        <taxon>Trichogrammatidae</taxon>
        <taxon>Trichogramma</taxon>
    </lineage>
</organism>
<protein>
    <recommendedName>
        <fullName evidence="1">MULE transposase domain-containing protein</fullName>
    </recommendedName>
</protein>
<dbReference type="EMBL" id="CADCXV010000740">
    <property type="protein sequence ID" value="CAB0034344.1"/>
    <property type="molecule type" value="Genomic_DNA"/>
</dbReference>
<name>A0A6H5IC49_9HYME</name>
<sequence>MSPCPVSQGVFKSNNRFCIWILRAVRKVRLNLGYFIKVESIDCHRSRAIDSRVTASKFWHWLDHAVPFWAVHFHVAIVHTKCLWLPGLTNRTPLPCAHRSFSQSVSGRERMLQANENHCESTHCQSVDQQERNETQTQKKVRVFLTLKLDEKFNLKYIFYNTSYLRCRNIEFGCHGTALIRRANLDELIERQPHYPSCPPSPEAVEVIRFKDALRTSARIHHREPRAIYDSLALIYPETAVLVPFHQIRGTLKKWRSSAFPASPTSLDRLAHQIENPLNVDLFVHQQGTVSTRILRDSDDCRHFAFYDAELINRIAPNVNTIMIDFTYKTCIEIPNENMQLGTVMAIYHGHALPIMWFLLSRKTTNCYRTMAAVVQEVLARAEIRTIVTDFELALRTALRENYPNAFMIGCFFHFVRVS</sequence>
<dbReference type="Pfam" id="PF10551">
    <property type="entry name" value="MULE"/>
    <property type="match status" value="1"/>
</dbReference>
<accession>A0A6H5IC49</accession>
<gene>
    <name evidence="2" type="ORF">TBRA_LOCUS6242</name>
</gene>
<dbReference type="OrthoDB" id="90756at2759"/>
<keyword evidence="3" id="KW-1185">Reference proteome</keyword>
<dbReference type="AlphaFoldDB" id="A0A6H5IC49"/>
<dbReference type="InterPro" id="IPR018289">
    <property type="entry name" value="MULE_transposase_dom"/>
</dbReference>
<evidence type="ECO:0000313" key="2">
    <source>
        <dbReference type="EMBL" id="CAB0034344.1"/>
    </source>
</evidence>
<evidence type="ECO:0000313" key="3">
    <source>
        <dbReference type="Proteomes" id="UP000479190"/>
    </source>
</evidence>
<reference evidence="2 3" key="1">
    <citation type="submission" date="2020-02" db="EMBL/GenBank/DDBJ databases">
        <authorList>
            <person name="Ferguson B K."/>
        </authorList>
    </citation>
    <scope>NUCLEOTIDE SEQUENCE [LARGE SCALE GENOMIC DNA]</scope>
</reference>
<feature type="domain" description="MULE transposase" evidence="1">
    <location>
        <begin position="322"/>
        <end position="416"/>
    </location>
</feature>
<proteinExistence type="predicted"/>